<dbReference type="InterPro" id="IPR055382">
    <property type="entry name" value="DUF7601"/>
</dbReference>
<reference evidence="5 6" key="1">
    <citation type="submission" date="2018-08" db="EMBL/GenBank/DDBJ databases">
        <title>A genome reference for cultivated species of the human gut microbiota.</title>
        <authorList>
            <person name="Zou Y."/>
            <person name="Xue W."/>
            <person name="Luo G."/>
        </authorList>
    </citation>
    <scope>NUCLEOTIDE SEQUENCE [LARGE SCALE GENOMIC DNA]</scope>
    <source>
        <strain evidence="5 6">TF11-7</strain>
    </source>
</reference>
<feature type="signal peptide" evidence="3">
    <location>
        <begin position="1"/>
        <end position="39"/>
    </location>
</feature>
<dbReference type="Gene3D" id="2.60.40.1140">
    <property type="entry name" value="Collagen-binding surface protein Cna, B-type domain"/>
    <property type="match status" value="1"/>
</dbReference>
<dbReference type="EMBL" id="QSQN01000033">
    <property type="protein sequence ID" value="RGK37813.1"/>
    <property type="molecule type" value="Genomic_DNA"/>
</dbReference>
<feature type="domain" description="DUF7601" evidence="4">
    <location>
        <begin position="392"/>
        <end position="514"/>
    </location>
</feature>
<feature type="region of interest" description="Disordered" evidence="1">
    <location>
        <begin position="49"/>
        <end position="130"/>
    </location>
</feature>
<feature type="compositionally biased region" description="Polar residues" evidence="1">
    <location>
        <begin position="52"/>
        <end position="62"/>
    </location>
</feature>
<comment type="caution">
    <text evidence="5">The sequence shown here is derived from an EMBL/GenBank/DDBJ whole genome shotgun (WGS) entry which is preliminary data.</text>
</comment>
<keyword evidence="2" id="KW-0472">Membrane</keyword>
<evidence type="ECO:0000256" key="2">
    <source>
        <dbReference type="SAM" id="Phobius"/>
    </source>
</evidence>
<sequence length="560" mass="62236">MRITGRKEVSYEKKQRNRRWFSLLLGICLLVSMQLSAFAESQSAEGIPEAVTTGSGQLQEQSGKAEEQSAGNGQIQAEEQSAGNGQIQAEERSAGNGQTQAEERSAANGQTQAEEQTAENRQTMAEQQERAVSGKIEAKVYLRYSNEVPSAINNAFAMGEFGPSGNDKPYFTVTVDLDELNKKVNSYSYWHDYGRGNWVEYIYYSIDSDARWNQQNTRLESVTKLWREAITSAMSAADQAKFTNVFGENMFVGYVLKREGSGWHIDGVLAEDPPVYVVELYDVENNGLFAISSNDTKLPGVTYRKFKRKAEEILGGQNYQYEEGNDHIIMTYQKDGVTYQTEIVPKSDGADASHVKNYHVYPAQGKFAYRTVTADTYYLCRLKMTTRQVGTDLWIEKKVAGGAADPKEHFTFVLTKASLAGTSYSVSYEGIAENDGAGHQETLTFDGNGVARLSLKNEEKARILQMPSGDVQIKEENGDYVTKVTVNGISEKYSDTSGIKIQLSSEKTELVFTNQLDAQPPTGAELLSVPYWLMGGTALAGLLGSRITGRRRKDRKKKFF</sequence>
<feature type="transmembrane region" description="Helical" evidence="2">
    <location>
        <begin position="529"/>
        <end position="549"/>
    </location>
</feature>
<evidence type="ECO:0000256" key="3">
    <source>
        <dbReference type="SAM" id="SignalP"/>
    </source>
</evidence>
<name>A0A3E4LK36_9FIRM</name>
<evidence type="ECO:0000256" key="1">
    <source>
        <dbReference type="SAM" id="MobiDB-lite"/>
    </source>
</evidence>
<dbReference type="RefSeq" id="WP_117688483.1">
    <property type="nucleotide sequence ID" value="NZ_QSQN01000033.1"/>
</dbReference>
<keyword evidence="3" id="KW-0732">Signal</keyword>
<keyword evidence="2" id="KW-0812">Transmembrane</keyword>
<dbReference type="Pfam" id="PF24547">
    <property type="entry name" value="DUF7601"/>
    <property type="match status" value="1"/>
</dbReference>
<dbReference type="Proteomes" id="UP000260793">
    <property type="component" value="Unassembled WGS sequence"/>
</dbReference>
<dbReference type="AlphaFoldDB" id="A0A3E4LK36"/>
<feature type="chain" id="PRO_5017644833" description="DUF7601 domain-containing protein" evidence="3">
    <location>
        <begin position="40"/>
        <end position="560"/>
    </location>
</feature>
<feature type="compositionally biased region" description="Polar residues" evidence="1">
    <location>
        <begin position="107"/>
        <end position="126"/>
    </location>
</feature>
<organism evidence="5 6">
    <name type="scientific">[Ruminococcus] lactaris</name>
    <dbReference type="NCBI Taxonomy" id="46228"/>
    <lineage>
        <taxon>Bacteria</taxon>
        <taxon>Bacillati</taxon>
        <taxon>Bacillota</taxon>
        <taxon>Clostridia</taxon>
        <taxon>Lachnospirales</taxon>
        <taxon>Lachnospiraceae</taxon>
        <taxon>Mediterraneibacter</taxon>
    </lineage>
</organism>
<evidence type="ECO:0000313" key="5">
    <source>
        <dbReference type="EMBL" id="RGK37813.1"/>
    </source>
</evidence>
<keyword evidence="2" id="KW-1133">Transmembrane helix</keyword>
<feature type="compositionally biased region" description="Polar residues" evidence="1">
    <location>
        <begin position="69"/>
        <end position="87"/>
    </location>
</feature>
<gene>
    <name evidence="5" type="ORF">DXD17_11360</name>
</gene>
<accession>A0A3E4LK36</accession>
<proteinExistence type="predicted"/>
<evidence type="ECO:0000313" key="6">
    <source>
        <dbReference type="Proteomes" id="UP000260793"/>
    </source>
</evidence>
<protein>
    <recommendedName>
        <fullName evidence="4">DUF7601 domain-containing protein</fullName>
    </recommendedName>
</protein>
<evidence type="ECO:0000259" key="4">
    <source>
        <dbReference type="Pfam" id="PF24547"/>
    </source>
</evidence>